<evidence type="ECO:0000256" key="22">
    <source>
        <dbReference type="ARBA" id="ARBA00023136"/>
    </source>
</evidence>
<evidence type="ECO:0000256" key="18">
    <source>
        <dbReference type="ARBA" id="ARBA00022889"/>
    </source>
</evidence>
<keyword evidence="22" id="KW-0472">Membrane</keyword>
<gene>
    <name evidence="31" type="ORF">MRATA1EN1_LOCUS4919</name>
</gene>
<keyword evidence="19" id="KW-0965">Cell junction</keyword>
<evidence type="ECO:0000256" key="13">
    <source>
        <dbReference type="ARBA" id="ARBA00022525"/>
    </source>
</evidence>
<dbReference type="PROSITE" id="PS00260">
    <property type="entry name" value="GLUCAGON"/>
    <property type="match status" value="2"/>
</dbReference>
<evidence type="ECO:0000256" key="26">
    <source>
        <dbReference type="ARBA" id="ARBA00030567"/>
    </source>
</evidence>
<evidence type="ECO:0000256" key="8">
    <source>
        <dbReference type="ARBA" id="ARBA00010036"/>
    </source>
</evidence>
<keyword evidence="25" id="KW-0966">Cell projection</keyword>
<dbReference type="PANTHER" id="PTHR11731:SF128">
    <property type="entry name" value="DIPEPTIDYL PEPTIDASE 4"/>
    <property type="match status" value="1"/>
</dbReference>
<evidence type="ECO:0000313" key="31">
    <source>
        <dbReference type="EMBL" id="CAI9155957.1"/>
    </source>
</evidence>
<evidence type="ECO:0000256" key="5">
    <source>
        <dbReference type="ARBA" id="ARBA00004613"/>
    </source>
</evidence>
<dbReference type="Gene3D" id="6.10.250.590">
    <property type="match status" value="3"/>
</dbReference>
<dbReference type="Gene3D" id="2.140.10.30">
    <property type="entry name" value="Dipeptidylpeptidase IV, N-terminal domain"/>
    <property type="match status" value="1"/>
</dbReference>
<keyword evidence="17" id="KW-0720">Serine protease</keyword>
<dbReference type="InterPro" id="IPR002471">
    <property type="entry name" value="Pept_S9_AS"/>
</dbReference>
<dbReference type="EMBL" id="OX459949">
    <property type="protein sequence ID" value="CAI9155957.1"/>
    <property type="molecule type" value="Genomic_DNA"/>
</dbReference>
<dbReference type="InterPro" id="IPR001375">
    <property type="entry name" value="Peptidase_S9_cat"/>
</dbReference>
<evidence type="ECO:0000256" key="15">
    <source>
        <dbReference type="ARBA" id="ARBA00022692"/>
    </source>
</evidence>
<keyword evidence="14" id="KW-0645">Protease</keyword>
<keyword evidence="21" id="KW-1133">Transmembrane helix</keyword>
<feature type="region of interest" description="Disordered" evidence="28">
    <location>
        <begin position="226"/>
        <end position="260"/>
    </location>
</feature>
<dbReference type="PROSITE" id="PS00708">
    <property type="entry name" value="PRO_ENDOPEP_SER"/>
    <property type="match status" value="1"/>
</dbReference>
<evidence type="ECO:0000256" key="11">
    <source>
        <dbReference type="ARBA" id="ARBA00022438"/>
    </source>
</evidence>
<evidence type="ECO:0000256" key="1">
    <source>
        <dbReference type="ARBA" id="ARBA00001257"/>
    </source>
</evidence>
<comment type="subcellular location">
    <subcellularLocation>
        <location evidence="6">Apical cell membrane</location>
        <topology evidence="6">Single-pass type II membrane protein</topology>
    </subcellularLocation>
    <subcellularLocation>
        <location evidence="3">Cell projection</location>
        <location evidence="3">Invadopodium membrane</location>
        <topology evidence="3">Single-pass type II membrane protein</topology>
    </subcellularLocation>
    <subcellularLocation>
        <location evidence="4">Cell projection</location>
        <location evidence="4">Lamellipodium membrane</location>
        <topology evidence="4">Single-pass type II membrane protein</topology>
    </subcellularLocation>
    <subcellularLocation>
        <location evidence="2">Membrane raft</location>
    </subcellularLocation>
    <subcellularLocation>
        <location evidence="5">Secreted</location>
    </subcellularLocation>
</comment>
<accession>A0ABN8Y2X8</accession>
<feature type="compositionally biased region" description="Polar residues" evidence="28">
    <location>
        <begin position="31"/>
        <end position="45"/>
    </location>
</feature>
<dbReference type="InterPro" id="IPR040522">
    <property type="entry name" value="DPPIV_rep"/>
</dbReference>
<protein>
    <recommendedName>
        <fullName evidence="10">Dipeptidyl peptidase 4</fullName>
        <ecNumber evidence="9">3.4.14.5</ecNumber>
    </recommendedName>
    <alternativeName>
        <fullName evidence="26">Dipeptidyl peptidase IV</fullName>
    </alternativeName>
    <alternativeName>
        <fullName evidence="27">T-cell activation antigen CD26</fullName>
    </alternativeName>
</protein>
<evidence type="ECO:0000256" key="27">
    <source>
        <dbReference type="ARBA" id="ARBA00031284"/>
    </source>
</evidence>
<evidence type="ECO:0000256" key="14">
    <source>
        <dbReference type="ARBA" id="ARBA00022670"/>
    </source>
</evidence>
<evidence type="ECO:0000256" key="12">
    <source>
        <dbReference type="ARBA" id="ARBA00022475"/>
    </source>
</evidence>
<sequence>MKSLYFVAGLFVMLVQGSWQRSLQDTEEKSSSFPAPQTDSLSDPDQINEDKRHSQGTFTSDYSKYLDSRRAQDFVQWLMNTKRNKNNIAKRHDEFERHAEGTFTSDVSSYLEGQAAKEFIAWLVKGRGRRDFPEEVNIVEELRRRHADGSFSDEMNTVLDSLATRDFINWLLETKITDRVSTSRQEGHSEHPALIPRAAFQVAGVSVRASHALPPTYSLPAPRRMPGAGSPQIGLSHPSGALPGPRTLRVRRPPSAPRAHRVVPLRRPQARTPDLQGQRAFSRSLPAALYTQPTLRSLMFNSGLKLGSAFARDGKLRCLLCSPGPDPLTQAGARRLALTGPDLPGLQTPWKVLLGLLAIAALVTVITVPVVLLTKGNDASTDSRRTYTLADYLKNTFRLKFYNLRWVSDHEYLYKQENNILLFNAEYGNSSIFLENSTFDEFGHSINDYSVSPDRQYILFEYNYVKQWRHSYTASYDIYDLNKRSLITEERIPNNTQWITWSPVGHKLAYVWNNDIYVKNEPNSPSQRITQTGKKDVIYNGITDWVYEEEVFSTYSALWWSPNGTFLAYAQFNDTEVPLIEYSFYSDESLQYPKTVKIPYPKAGAVNPTVKFFVVDISSLSPNVSATSKQIVPPGSVLIGDHYLCGVTWVTEERISLQWLRRIQNYSIMDICDYDRSTGRWISAVERQHIEISTTGWVGRFRPAEPHFTSDGNSFYKIISNEEGYKHICHFQIDKRSCTFITKGAWEVIGIEALTSDYLYYISNEYKGMPGGRNLYKIQLHDYTKVMCLSCELNPDRCQYYSVSFSQDAKYYQLRCSGPGLPLYTLHNSSNDKELRVLENNSDLDQVLQDVQMPSKKLDFIHLHGTKFWYQMILPPHFDKSKKYPLLIEVYAGPCSQKADAIFRLNWATYLASTENIVVASFDGRGSGYQGDKIMHAINRRLGTFEVDDQIEATRQFSKMGFVDDKRIAIWGWSYGGYVTSMVLGAGSGVFKCGIAVAPVSKWEYYDSVYTERYMGLPTPEDNLGSYRNSTVMSRAENFKQVEYLLIHGTADDNVHFQQSAQITRALVDAGVDFQSMWYTDEDHGIASSTAHQHIYTHMSHFLKQCFSLL</sequence>
<evidence type="ECO:0000313" key="32">
    <source>
        <dbReference type="Proteomes" id="UP001176941"/>
    </source>
</evidence>
<dbReference type="Pfam" id="PF00326">
    <property type="entry name" value="Peptidase_S9"/>
    <property type="match status" value="1"/>
</dbReference>
<evidence type="ECO:0000256" key="28">
    <source>
        <dbReference type="SAM" id="MobiDB-lite"/>
    </source>
</evidence>
<dbReference type="InterPro" id="IPR050278">
    <property type="entry name" value="Serine_Prot_S9B/DPPIV"/>
</dbReference>
<comment type="similarity">
    <text evidence="8">Belongs to the peptidase S9B family. DPPIV subfamily.</text>
</comment>
<evidence type="ECO:0000256" key="24">
    <source>
        <dbReference type="ARBA" id="ARBA00023180"/>
    </source>
</evidence>
<dbReference type="Proteomes" id="UP001176941">
    <property type="component" value="Chromosome 13"/>
</dbReference>
<comment type="similarity">
    <text evidence="7">Belongs to the glucagon family.</text>
</comment>
<keyword evidence="15" id="KW-0812">Transmembrane</keyword>
<evidence type="ECO:0000256" key="20">
    <source>
        <dbReference type="ARBA" id="ARBA00022968"/>
    </source>
</evidence>
<dbReference type="EC" id="3.4.14.5" evidence="9"/>
<keyword evidence="12" id="KW-1003">Cell membrane</keyword>
<evidence type="ECO:0000256" key="16">
    <source>
        <dbReference type="ARBA" id="ARBA00022801"/>
    </source>
</evidence>
<keyword evidence="23" id="KW-1015">Disulfide bond</keyword>
<dbReference type="Gene3D" id="3.40.50.1820">
    <property type="entry name" value="alpha/beta hydrolase"/>
    <property type="match status" value="1"/>
</dbReference>
<evidence type="ECO:0000256" key="17">
    <source>
        <dbReference type="ARBA" id="ARBA00022825"/>
    </source>
</evidence>
<evidence type="ECO:0000256" key="25">
    <source>
        <dbReference type="ARBA" id="ARBA00023273"/>
    </source>
</evidence>
<keyword evidence="29" id="KW-0732">Signal</keyword>
<dbReference type="Pfam" id="PF00123">
    <property type="entry name" value="Hormone_2"/>
    <property type="match status" value="1"/>
</dbReference>
<dbReference type="InterPro" id="IPR002469">
    <property type="entry name" value="Peptidase_S9B_N"/>
</dbReference>
<dbReference type="SUPFAM" id="SSF53474">
    <property type="entry name" value="alpha/beta-Hydrolases"/>
    <property type="match status" value="1"/>
</dbReference>
<evidence type="ECO:0000256" key="10">
    <source>
        <dbReference type="ARBA" id="ARBA00014711"/>
    </source>
</evidence>
<proteinExistence type="inferred from homology"/>
<evidence type="ECO:0000256" key="2">
    <source>
        <dbReference type="ARBA" id="ARBA00004285"/>
    </source>
</evidence>
<feature type="signal peptide" evidence="29">
    <location>
        <begin position="1"/>
        <end position="20"/>
    </location>
</feature>
<evidence type="ECO:0000256" key="4">
    <source>
        <dbReference type="ARBA" id="ARBA00004485"/>
    </source>
</evidence>
<evidence type="ECO:0000256" key="21">
    <source>
        <dbReference type="ARBA" id="ARBA00022989"/>
    </source>
</evidence>
<dbReference type="SMART" id="SM00070">
    <property type="entry name" value="GLUCA"/>
    <property type="match status" value="3"/>
</dbReference>
<feature type="compositionally biased region" description="Basic residues" evidence="28">
    <location>
        <begin position="248"/>
        <end position="260"/>
    </location>
</feature>
<dbReference type="Pfam" id="PF00930">
    <property type="entry name" value="DPPIV_N"/>
    <property type="match status" value="1"/>
</dbReference>
<keyword evidence="11" id="KW-0031">Aminopeptidase</keyword>
<keyword evidence="16" id="KW-0378">Hydrolase</keyword>
<feature type="domain" description="Glucagon / GIP / secretin / VIP family" evidence="30">
    <location>
        <begin position="146"/>
        <end position="168"/>
    </location>
</feature>
<keyword evidence="18" id="KW-0130">Cell adhesion</keyword>
<dbReference type="InterPro" id="IPR000532">
    <property type="entry name" value="Glucagon_GIP_secretin_VIP"/>
</dbReference>
<feature type="domain" description="Glucagon / GIP / secretin / VIP family" evidence="30">
    <location>
        <begin position="53"/>
        <end position="75"/>
    </location>
</feature>
<evidence type="ECO:0000256" key="7">
    <source>
        <dbReference type="ARBA" id="ARBA00008369"/>
    </source>
</evidence>
<evidence type="ECO:0000256" key="6">
    <source>
        <dbReference type="ARBA" id="ARBA00004655"/>
    </source>
</evidence>
<feature type="chain" id="PRO_5046969860" description="Dipeptidyl peptidase 4" evidence="29">
    <location>
        <begin position="21"/>
        <end position="1110"/>
    </location>
</feature>
<keyword evidence="24" id="KW-0325">Glycoprotein</keyword>
<comment type="catalytic activity">
    <reaction evidence="1">
        <text>Release of an N-terminal dipeptide, Xaa-Yaa-|-Zaa-, from a polypeptide, preferentially when Yaa is Pro, provided Zaa is neither Pro nor hydroxyproline.</text>
        <dbReference type="EC" id="3.4.14.5"/>
    </reaction>
</comment>
<dbReference type="PRINTS" id="PR00275">
    <property type="entry name" value="GLUCAGON"/>
</dbReference>
<dbReference type="SUPFAM" id="SSF82171">
    <property type="entry name" value="DPP6 N-terminal domain-like"/>
    <property type="match status" value="1"/>
</dbReference>
<dbReference type="PANTHER" id="PTHR11731">
    <property type="entry name" value="PROTEASE FAMILY S9B,C DIPEPTIDYL-PEPTIDASE IV-RELATED"/>
    <property type="match status" value="1"/>
</dbReference>
<dbReference type="InterPro" id="IPR029058">
    <property type="entry name" value="AB_hydrolase_fold"/>
</dbReference>
<name>A0ABN8Y2X8_RANTA</name>
<evidence type="ECO:0000256" key="29">
    <source>
        <dbReference type="SAM" id="SignalP"/>
    </source>
</evidence>
<dbReference type="Pfam" id="PF18811">
    <property type="entry name" value="DPPIV_rep"/>
    <property type="match status" value="1"/>
</dbReference>
<evidence type="ECO:0000256" key="9">
    <source>
        <dbReference type="ARBA" id="ARBA00012062"/>
    </source>
</evidence>
<feature type="region of interest" description="Disordered" evidence="28">
    <location>
        <begin position="25"/>
        <end position="58"/>
    </location>
</feature>
<evidence type="ECO:0000259" key="30">
    <source>
        <dbReference type="PROSITE" id="PS00260"/>
    </source>
</evidence>
<evidence type="ECO:0000256" key="3">
    <source>
        <dbReference type="ARBA" id="ARBA00004341"/>
    </source>
</evidence>
<evidence type="ECO:0000256" key="19">
    <source>
        <dbReference type="ARBA" id="ARBA00022949"/>
    </source>
</evidence>
<evidence type="ECO:0000256" key="23">
    <source>
        <dbReference type="ARBA" id="ARBA00023157"/>
    </source>
</evidence>
<keyword evidence="20" id="KW-0735">Signal-anchor</keyword>
<reference evidence="31" key="1">
    <citation type="submission" date="2023-04" db="EMBL/GenBank/DDBJ databases">
        <authorList>
            <consortium name="ELIXIR-Norway"/>
        </authorList>
    </citation>
    <scope>NUCLEOTIDE SEQUENCE [LARGE SCALE GENOMIC DNA]</scope>
</reference>
<organism evidence="31 32">
    <name type="scientific">Rangifer tarandus platyrhynchus</name>
    <name type="common">Svalbard reindeer</name>
    <dbReference type="NCBI Taxonomy" id="3082113"/>
    <lineage>
        <taxon>Eukaryota</taxon>
        <taxon>Metazoa</taxon>
        <taxon>Chordata</taxon>
        <taxon>Craniata</taxon>
        <taxon>Vertebrata</taxon>
        <taxon>Euteleostomi</taxon>
        <taxon>Mammalia</taxon>
        <taxon>Eutheria</taxon>
        <taxon>Laurasiatheria</taxon>
        <taxon>Artiodactyla</taxon>
        <taxon>Ruminantia</taxon>
        <taxon>Pecora</taxon>
        <taxon>Cervidae</taxon>
        <taxon>Odocoileinae</taxon>
        <taxon>Rangifer</taxon>
    </lineage>
</organism>
<keyword evidence="13" id="KW-0964">Secreted</keyword>
<keyword evidence="32" id="KW-1185">Reference proteome</keyword>